<dbReference type="Proteomes" id="UP000013070">
    <property type="component" value="Unassembled WGS sequence"/>
</dbReference>
<name>N8VFF2_9GAMM</name>
<comment type="caution">
    <text evidence="2">The sequence shown here is derived from an EMBL/GenBank/DDBJ whole genome shotgun (WGS) entry which is preliminary data.</text>
</comment>
<accession>N8VFF2</accession>
<organism evidence="2 3">
    <name type="scientific">Acinetobacter variabilis</name>
    <dbReference type="NCBI Taxonomy" id="70346"/>
    <lineage>
        <taxon>Bacteria</taxon>
        <taxon>Pseudomonadati</taxon>
        <taxon>Pseudomonadota</taxon>
        <taxon>Gammaproteobacteria</taxon>
        <taxon>Moraxellales</taxon>
        <taxon>Moraxellaceae</taxon>
        <taxon>Acinetobacter</taxon>
    </lineage>
</organism>
<protein>
    <submittedName>
        <fullName evidence="2">Uncharacterized protein</fullName>
    </submittedName>
</protein>
<dbReference type="AlphaFoldDB" id="N8VFF2"/>
<evidence type="ECO:0000313" key="3">
    <source>
        <dbReference type="Proteomes" id="UP000013070"/>
    </source>
</evidence>
<proteinExistence type="predicted"/>
<dbReference type="HOGENOM" id="CLU_3211183_0_0_6"/>
<dbReference type="EMBL" id="APPE01000063">
    <property type="protein sequence ID" value="ENU98661.1"/>
    <property type="molecule type" value="Genomic_DNA"/>
</dbReference>
<keyword evidence="3" id="KW-1185">Reference proteome</keyword>
<gene>
    <name evidence="2" type="ORF">F969_02383</name>
</gene>
<sequence length="44" mass="4639">MLNKLFLAISISTVLVSAVQASHACEVAPCTNGFDSVNVCELRS</sequence>
<feature type="chain" id="PRO_5004134460" evidence="1">
    <location>
        <begin position="25"/>
        <end position="44"/>
    </location>
</feature>
<keyword evidence="1" id="KW-0732">Signal</keyword>
<evidence type="ECO:0000256" key="1">
    <source>
        <dbReference type="SAM" id="SignalP"/>
    </source>
</evidence>
<reference evidence="2 3" key="1">
    <citation type="submission" date="2013-02" db="EMBL/GenBank/DDBJ databases">
        <title>The Genome Sequence of Acinetobacter sp. NIPH 899.</title>
        <authorList>
            <consortium name="The Broad Institute Genome Sequencing Platform"/>
            <consortium name="The Broad Institute Genome Sequencing Center for Infectious Disease"/>
            <person name="Cerqueira G."/>
            <person name="Feldgarden M."/>
            <person name="Courvalin P."/>
            <person name="Perichon B."/>
            <person name="Grillot-Courvalin C."/>
            <person name="Clermont D."/>
            <person name="Rocha E."/>
            <person name="Yoon E.-J."/>
            <person name="Nemec A."/>
            <person name="Walker B."/>
            <person name="Young S.K."/>
            <person name="Zeng Q."/>
            <person name="Gargeya S."/>
            <person name="Fitzgerald M."/>
            <person name="Haas B."/>
            <person name="Abouelleil A."/>
            <person name="Alvarado L."/>
            <person name="Arachchi H.M."/>
            <person name="Berlin A.M."/>
            <person name="Chapman S.B."/>
            <person name="Dewar J."/>
            <person name="Goldberg J."/>
            <person name="Griggs A."/>
            <person name="Gujja S."/>
            <person name="Hansen M."/>
            <person name="Howarth C."/>
            <person name="Imamovic A."/>
            <person name="Larimer J."/>
            <person name="McCowan C."/>
            <person name="Murphy C."/>
            <person name="Neiman D."/>
            <person name="Pearson M."/>
            <person name="Priest M."/>
            <person name="Roberts A."/>
            <person name="Saif S."/>
            <person name="Shea T."/>
            <person name="Sisk P."/>
            <person name="Sykes S."/>
            <person name="Wortman J."/>
            <person name="Nusbaum C."/>
            <person name="Birren B."/>
        </authorList>
    </citation>
    <scope>NUCLEOTIDE SEQUENCE [LARGE SCALE GENOMIC DNA]</scope>
    <source>
        <strain evidence="2 3">NIPH 899</strain>
    </source>
</reference>
<feature type="signal peptide" evidence="1">
    <location>
        <begin position="1"/>
        <end position="24"/>
    </location>
</feature>
<evidence type="ECO:0000313" key="2">
    <source>
        <dbReference type="EMBL" id="ENU98661.1"/>
    </source>
</evidence>